<proteinExistence type="inferred from homology"/>
<dbReference type="InterPro" id="IPR001702">
    <property type="entry name" value="Porin_Gram-ve"/>
</dbReference>
<dbReference type="Pfam" id="PF00267">
    <property type="entry name" value="Porin_1"/>
    <property type="match status" value="1"/>
</dbReference>
<dbReference type="PRINTS" id="PR00182">
    <property type="entry name" value="ECOLNEIPORIN"/>
</dbReference>
<dbReference type="eggNOG" id="COG3203">
    <property type="taxonomic scope" value="Bacteria"/>
</dbReference>
<accession>D8MRD1</accession>
<dbReference type="Proteomes" id="UP000008793">
    <property type="component" value="Chromosome"/>
</dbReference>
<dbReference type="InterPro" id="IPR050298">
    <property type="entry name" value="Gram-neg_bact_OMP"/>
</dbReference>
<dbReference type="Gene3D" id="2.40.160.10">
    <property type="entry name" value="Porin"/>
    <property type="match status" value="1"/>
</dbReference>
<dbReference type="HOGENOM" id="CLU_058202_0_0_6"/>
<protein>
    <submittedName>
        <fullName evidence="6">Outer membrane pore protein E, porin formation</fullName>
    </submittedName>
</protein>
<dbReference type="RefSeq" id="WP_013201880.1">
    <property type="nucleotide sequence ID" value="NC_014306.1"/>
</dbReference>
<keyword evidence="7" id="KW-1185">Reference proteome</keyword>
<feature type="signal peptide" evidence="5">
    <location>
        <begin position="1"/>
        <end position="22"/>
    </location>
</feature>
<dbReference type="STRING" id="634500.EbC_18570"/>
<evidence type="ECO:0000256" key="4">
    <source>
        <dbReference type="ARBA" id="ARBA00023136"/>
    </source>
</evidence>
<comment type="subcellular location">
    <subcellularLocation>
        <location evidence="1">Cell outer membrane</location>
        <topology evidence="1">Multi-pass membrane protein</topology>
    </subcellularLocation>
</comment>
<dbReference type="CDD" id="cd00342">
    <property type="entry name" value="gram_neg_porins"/>
    <property type="match status" value="1"/>
</dbReference>
<dbReference type="PANTHER" id="PTHR34501:SF2">
    <property type="entry name" value="OUTER MEMBRANE PORIN F-RELATED"/>
    <property type="match status" value="1"/>
</dbReference>
<dbReference type="PRINTS" id="PR00183">
    <property type="entry name" value="ECOLIPORIN"/>
</dbReference>
<dbReference type="GO" id="GO:0015288">
    <property type="term" value="F:porin activity"/>
    <property type="evidence" value="ECO:0007669"/>
    <property type="project" value="InterPro"/>
</dbReference>
<dbReference type="PANTHER" id="PTHR34501">
    <property type="entry name" value="PROTEIN YDDL-RELATED"/>
    <property type="match status" value="1"/>
</dbReference>
<keyword evidence="4" id="KW-0472">Membrane</keyword>
<dbReference type="AlphaFoldDB" id="D8MRD1"/>
<name>D8MRD1_ERWBE</name>
<evidence type="ECO:0000256" key="2">
    <source>
        <dbReference type="ARBA" id="ARBA00007539"/>
    </source>
</evidence>
<dbReference type="SUPFAM" id="SSF56935">
    <property type="entry name" value="Porins"/>
    <property type="match status" value="1"/>
</dbReference>
<evidence type="ECO:0000313" key="6">
    <source>
        <dbReference type="EMBL" id="CAX59388.1"/>
    </source>
</evidence>
<dbReference type="GO" id="GO:0034220">
    <property type="term" value="P:monoatomic ion transmembrane transport"/>
    <property type="evidence" value="ECO:0007669"/>
    <property type="project" value="InterPro"/>
</dbReference>
<dbReference type="InterPro" id="IPR033900">
    <property type="entry name" value="Gram_neg_porin_domain"/>
</dbReference>
<dbReference type="EMBL" id="FP236843">
    <property type="protein sequence ID" value="CAX59388.1"/>
    <property type="molecule type" value="Genomic_DNA"/>
</dbReference>
<dbReference type="InterPro" id="IPR001897">
    <property type="entry name" value="Porin_gammaproteobac"/>
</dbReference>
<feature type="chain" id="PRO_5003118141" evidence="5">
    <location>
        <begin position="23"/>
        <end position="355"/>
    </location>
</feature>
<organism evidence="7">
    <name type="scientific">Erwinia billingiae (strain Eb661)</name>
    <dbReference type="NCBI Taxonomy" id="634500"/>
    <lineage>
        <taxon>Bacteria</taxon>
        <taxon>Pseudomonadati</taxon>
        <taxon>Pseudomonadota</taxon>
        <taxon>Gammaproteobacteria</taxon>
        <taxon>Enterobacterales</taxon>
        <taxon>Erwiniaceae</taxon>
        <taxon>Erwinia</taxon>
    </lineage>
</organism>
<dbReference type="GO" id="GO:0009279">
    <property type="term" value="C:cell outer membrane"/>
    <property type="evidence" value="ECO:0007669"/>
    <property type="project" value="UniProtKB-SubCell"/>
</dbReference>
<comment type="similarity">
    <text evidence="2">Belongs to the Gram-negative porin family.</text>
</comment>
<sequence length="355" mass="38664">MMKRNFLAWVIPAILGIGSVNAAEIYNKDGNKVDLTGKINVSHLFSSDDANNSDNSYARMGFKGLTQITDQLSGYGRWEYQYQLNNSEGDDAQTGNKTRLGYAGLKFGDAGSFDYGRNYGVIYDALAYTDMLPKFGGDSAYTDAFLAGRSTGVATWRNSNFFGLVDGLSVAAQYQGKNERSGANAVRRANGDGYAASIAYDFDFGLSMVGAYGSIDRTNAQNLATRGEGDRAEIWSTAVKYDANQIYLAAMYGETHNATPISGGFANKAQNFEAVAQYQFLNGFRPSLAYVSSRGKDIETIGSADIYKYVSVGANYYFNKNMLAYAEYRINLLDSDNGLGLADDDITAVGLTYQF</sequence>
<dbReference type="KEGG" id="ebi:EbC_18570"/>
<dbReference type="InterPro" id="IPR023614">
    <property type="entry name" value="Porin_dom_sf"/>
</dbReference>
<evidence type="ECO:0000256" key="3">
    <source>
        <dbReference type="ARBA" id="ARBA00022729"/>
    </source>
</evidence>
<reference evidence="6 7" key="1">
    <citation type="journal article" date="2010" name="BMC Genomics">
        <title>Genome comparison of the epiphytic bacteria Erwinia billingiae and E. tasmaniensis with the pear pathogen E. pyrifoliae.</title>
        <authorList>
            <person name="Kube M."/>
            <person name="Migdoll A.M."/>
            <person name="Gehring I."/>
            <person name="Heitmann K."/>
            <person name="Mayer Y."/>
            <person name="Kuhl H."/>
            <person name="Knaust F."/>
            <person name="Geider K."/>
            <person name="Reinhardt R."/>
        </authorList>
    </citation>
    <scope>NUCLEOTIDE SEQUENCE [LARGE SCALE GENOMIC DNA]</scope>
    <source>
        <strain evidence="6 7">Eb661</strain>
    </source>
</reference>
<keyword evidence="3 5" id="KW-0732">Signal</keyword>
<evidence type="ECO:0000256" key="5">
    <source>
        <dbReference type="SAM" id="SignalP"/>
    </source>
</evidence>
<gene>
    <name evidence="6" type="primary">phoE</name>
    <name evidence="6" type="ordered locus">EbC_18570</name>
</gene>
<evidence type="ECO:0000313" key="7">
    <source>
        <dbReference type="Proteomes" id="UP000008793"/>
    </source>
</evidence>
<dbReference type="GeneID" id="90511878"/>
<evidence type="ECO:0000256" key="1">
    <source>
        <dbReference type="ARBA" id="ARBA00004571"/>
    </source>
</evidence>